<dbReference type="Proteomes" id="UP000197058">
    <property type="component" value="Chromosome"/>
</dbReference>
<protein>
    <submittedName>
        <fullName evidence="1">ATP-binding protein</fullName>
    </submittedName>
</protein>
<sequence>MKEKQKSILILAGPPGTGKTYLANQIMKANDNWHILSYDDIKESYFDKYGFNNLSEKATLGDKAWKTFYIQLDDLFQHSKKVIIDYPFSYKQEDMLTSMINQYQYKPKTLILYGEMHELYKRQKERDLDNARHVGHIVTCYKDGDFPNTPDDLDDFEQFKSRCEDRQYDHFHIGNYKKINVTHFENVNVNEILSWINHNIEN</sequence>
<accession>A0AAI8DGC1</accession>
<keyword evidence="1" id="KW-0067">ATP-binding</keyword>
<keyword evidence="1" id="KW-0547">Nucleotide-binding</keyword>
<dbReference type="Gene3D" id="3.40.50.300">
    <property type="entry name" value="P-loop containing nucleotide triphosphate hydrolases"/>
    <property type="match status" value="1"/>
</dbReference>
<dbReference type="KEGG" id="sscu:CEP64_01145"/>
<gene>
    <name evidence="1" type="ORF">CEP64_01145</name>
</gene>
<dbReference type="RefSeq" id="WP_084756660.1">
    <property type="nucleotide sequence ID" value="NZ_CP022046.2"/>
</dbReference>
<name>A0AAI8DGC1_MAMSC</name>
<evidence type="ECO:0000313" key="2">
    <source>
        <dbReference type="Proteomes" id="UP000197058"/>
    </source>
</evidence>
<dbReference type="Pfam" id="PF13671">
    <property type="entry name" value="AAA_33"/>
    <property type="match status" value="1"/>
</dbReference>
<organism evidence="1 2">
    <name type="scientific">Mammaliicoccus sciuri</name>
    <name type="common">Staphylococcus sciuri</name>
    <dbReference type="NCBI Taxonomy" id="1296"/>
    <lineage>
        <taxon>Bacteria</taxon>
        <taxon>Bacillati</taxon>
        <taxon>Bacillota</taxon>
        <taxon>Bacilli</taxon>
        <taxon>Bacillales</taxon>
        <taxon>Staphylococcaceae</taxon>
        <taxon>Mammaliicoccus</taxon>
    </lineage>
</organism>
<evidence type="ECO:0000313" key="1">
    <source>
        <dbReference type="EMBL" id="ASE33253.1"/>
    </source>
</evidence>
<dbReference type="AlphaFoldDB" id="A0AAI8DGC1"/>
<reference evidence="2" key="1">
    <citation type="submission" date="2017-06" db="EMBL/GenBank/DDBJ databases">
        <title>FDA dAtabase for Regulatory Grade micrObial Sequences (FDA-ARGOS): Supporting development and validation of Infectious Disease Dx tests.</title>
        <authorList>
            <person name="Goldberg B."/>
            <person name="Campos J."/>
            <person name="Tallon L."/>
            <person name="Sadzewicz L."/>
            <person name="Sengamalay N."/>
            <person name="Ott S."/>
            <person name="Godinez A."/>
            <person name="Nagaraj S."/>
            <person name="Vavikolanu K."/>
            <person name="Nadendla S."/>
            <person name="George J."/>
            <person name="Geyer C."/>
            <person name="Sichtig H."/>
        </authorList>
    </citation>
    <scope>NUCLEOTIDE SEQUENCE [LARGE SCALE GENOMIC DNA]</scope>
    <source>
        <strain evidence="2">FDAARGOS_285</strain>
    </source>
</reference>
<dbReference type="GO" id="GO:0005524">
    <property type="term" value="F:ATP binding"/>
    <property type="evidence" value="ECO:0007669"/>
    <property type="project" value="UniProtKB-KW"/>
</dbReference>
<proteinExistence type="predicted"/>
<dbReference type="SUPFAM" id="SSF52540">
    <property type="entry name" value="P-loop containing nucleoside triphosphate hydrolases"/>
    <property type="match status" value="1"/>
</dbReference>
<dbReference type="InterPro" id="IPR027417">
    <property type="entry name" value="P-loop_NTPase"/>
</dbReference>
<dbReference type="EMBL" id="CP022046">
    <property type="protein sequence ID" value="ASE33253.1"/>
    <property type="molecule type" value="Genomic_DNA"/>
</dbReference>